<name>A0AAD3TT94_9TREE</name>
<sequence>MPLTIDHDSFPNIIDTIIRLGPHDTLVVLRDTCRDIKSKIGILLPRHLQLVIRDDLPPDDPECLRWRVWGTRIDVGEGRTLNARNPSNLTVLAWGLVEEFPDRPIRFVGAEEWDDNWLRRKVPRQYFESELDTIDFALRLVNDSALDVGADYLNIEEDCGPDATVADRFKWWINAMADVYHSTDERMRMRIRQNVAFMTMDEFKAKQHGDEMAALMTSQYRSRG</sequence>
<evidence type="ECO:0000313" key="2">
    <source>
        <dbReference type="Proteomes" id="UP001222932"/>
    </source>
</evidence>
<comment type="caution">
    <text evidence="1">The sequence shown here is derived from an EMBL/GenBank/DDBJ whole genome shotgun (WGS) entry which is preliminary data.</text>
</comment>
<reference evidence="1" key="2">
    <citation type="submission" date="2023-06" db="EMBL/GenBank/DDBJ databases">
        <authorList>
            <person name="Kobayashi Y."/>
            <person name="Kayamori A."/>
            <person name="Aoki K."/>
            <person name="Shiwa Y."/>
            <person name="Fujita N."/>
            <person name="Sugita T."/>
            <person name="Iwasaki W."/>
            <person name="Tanaka N."/>
            <person name="Takashima M."/>
        </authorList>
    </citation>
    <scope>NUCLEOTIDE SEQUENCE</scope>
    <source>
        <strain evidence="1">HIS016</strain>
    </source>
</reference>
<evidence type="ECO:0000313" key="1">
    <source>
        <dbReference type="EMBL" id="GMK56486.1"/>
    </source>
</evidence>
<proteinExistence type="predicted"/>
<protein>
    <submittedName>
        <fullName evidence="1">Uncharacterized protein</fullName>
    </submittedName>
</protein>
<keyword evidence="2" id="KW-1185">Reference proteome</keyword>
<gene>
    <name evidence="1" type="ORF">CspeluHIS016_0303260</name>
</gene>
<accession>A0AAD3TT94</accession>
<dbReference type="AlphaFoldDB" id="A0AAD3TT94"/>
<organism evidence="1 2">
    <name type="scientific">Cutaneotrichosporon spelunceum</name>
    <dbReference type="NCBI Taxonomy" id="1672016"/>
    <lineage>
        <taxon>Eukaryota</taxon>
        <taxon>Fungi</taxon>
        <taxon>Dikarya</taxon>
        <taxon>Basidiomycota</taxon>
        <taxon>Agaricomycotina</taxon>
        <taxon>Tremellomycetes</taxon>
        <taxon>Trichosporonales</taxon>
        <taxon>Trichosporonaceae</taxon>
        <taxon>Cutaneotrichosporon</taxon>
    </lineage>
</organism>
<dbReference type="Proteomes" id="UP001222932">
    <property type="component" value="Unassembled WGS sequence"/>
</dbReference>
<dbReference type="EMBL" id="BTCM01000003">
    <property type="protein sequence ID" value="GMK56486.1"/>
    <property type="molecule type" value="Genomic_DNA"/>
</dbReference>
<reference evidence="1" key="1">
    <citation type="journal article" date="2023" name="BMC Genomics">
        <title>Chromosome-level genome assemblies of Cutaneotrichosporon spp. (Trichosporonales, Basidiomycota) reveal imbalanced evolution between nucleotide sequences and chromosome synteny.</title>
        <authorList>
            <person name="Kobayashi Y."/>
            <person name="Kayamori A."/>
            <person name="Aoki K."/>
            <person name="Shiwa Y."/>
            <person name="Matsutani M."/>
            <person name="Fujita N."/>
            <person name="Sugita T."/>
            <person name="Iwasaki W."/>
            <person name="Tanaka N."/>
            <person name="Takashima M."/>
        </authorList>
    </citation>
    <scope>NUCLEOTIDE SEQUENCE</scope>
    <source>
        <strain evidence="1">HIS016</strain>
    </source>
</reference>